<evidence type="ECO:0000256" key="1">
    <source>
        <dbReference type="SAM" id="MobiDB-lite"/>
    </source>
</evidence>
<reference evidence="2 3" key="1">
    <citation type="submission" date="2024-10" db="EMBL/GenBank/DDBJ databases">
        <title>Updated reference genomes for cyclostephanoid diatoms.</title>
        <authorList>
            <person name="Roberts W.R."/>
            <person name="Alverson A.J."/>
        </authorList>
    </citation>
    <scope>NUCLEOTIDE SEQUENCE [LARGE SCALE GENOMIC DNA]</scope>
    <source>
        <strain evidence="2 3">AJA276-08</strain>
    </source>
</reference>
<feature type="region of interest" description="Disordered" evidence="1">
    <location>
        <begin position="178"/>
        <end position="237"/>
    </location>
</feature>
<protein>
    <submittedName>
        <fullName evidence="2">Uncharacterized protein</fullName>
    </submittedName>
</protein>
<feature type="compositionally biased region" description="Pro residues" evidence="1">
    <location>
        <begin position="1"/>
        <end position="27"/>
    </location>
</feature>
<name>A0ABD3NZP1_9STRA</name>
<accession>A0ABD3NZP1</accession>
<comment type="caution">
    <text evidence="2">The sequence shown here is derived from an EMBL/GenBank/DDBJ whole genome shotgun (WGS) entry which is preliminary data.</text>
</comment>
<proteinExistence type="predicted"/>
<gene>
    <name evidence="2" type="ORF">ACHAW5_004239</name>
</gene>
<feature type="compositionally biased region" description="Acidic residues" evidence="1">
    <location>
        <begin position="178"/>
        <end position="190"/>
    </location>
</feature>
<evidence type="ECO:0000313" key="3">
    <source>
        <dbReference type="Proteomes" id="UP001530315"/>
    </source>
</evidence>
<sequence>MQPSAPPTTTPSPLPPSPPPSAPPPPLSSSTFPLDATVPSVVEDLAWIISVGGCPECGSTTDCARVGERTGSSSRSRSPFLCSSCSTTFYAWDERLRVRRDVMRRRGGDCEDCDRDGRAYLGKRRLSSIARGAYREICRGEMVTDRDDFVREIRELRHKIRAERRKVFGLLELPLEEEAGGEEEEYDDKDDGSSRDGGTSVVVAGGARATTSPPPPPATTSTMTTTRDGEGSTMMGEGDPFGASILLIRRATLKLEMVVANLLLRCGDLSSSPSPSKSSSVADERGTGASSSGEDEDDPSSFVDVAYDRQSASVTPSSGGGGGEYRLASRIRQEGGEEIEIFEKCSTTGEG</sequence>
<feature type="compositionally biased region" description="Low complexity" evidence="1">
    <location>
        <begin position="270"/>
        <end position="280"/>
    </location>
</feature>
<keyword evidence="3" id="KW-1185">Reference proteome</keyword>
<feature type="region of interest" description="Disordered" evidence="1">
    <location>
        <begin position="1"/>
        <end position="32"/>
    </location>
</feature>
<organism evidence="2 3">
    <name type="scientific">Stephanodiscus triporus</name>
    <dbReference type="NCBI Taxonomy" id="2934178"/>
    <lineage>
        <taxon>Eukaryota</taxon>
        <taxon>Sar</taxon>
        <taxon>Stramenopiles</taxon>
        <taxon>Ochrophyta</taxon>
        <taxon>Bacillariophyta</taxon>
        <taxon>Coscinodiscophyceae</taxon>
        <taxon>Thalassiosirophycidae</taxon>
        <taxon>Stephanodiscales</taxon>
        <taxon>Stephanodiscaceae</taxon>
        <taxon>Stephanodiscus</taxon>
    </lineage>
</organism>
<feature type="region of interest" description="Disordered" evidence="1">
    <location>
        <begin position="267"/>
        <end position="326"/>
    </location>
</feature>
<dbReference type="Proteomes" id="UP001530315">
    <property type="component" value="Unassembled WGS sequence"/>
</dbReference>
<evidence type="ECO:0000313" key="2">
    <source>
        <dbReference type="EMBL" id="KAL3781037.1"/>
    </source>
</evidence>
<dbReference type="AlphaFoldDB" id="A0ABD3NZP1"/>
<dbReference type="EMBL" id="JALLAZ020001086">
    <property type="protein sequence ID" value="KAL3781037.1"/>
    <property type="molecule type" value="Genomic_DNA"/>
</dbReference>